<protein>
    <submittedName>
        <fullName evidence="2">Extracellular solute-binding protein</fullName>
    </submittedName>
</protein>
<evidence type="ECO:0000313" key="3">
    <source>
        <dbReference type="Proteomes" id="UP000658131"/>
    </source>
</evidence>
<keyword evidence="3" id="KW-1185">Reference proteome</keyword>
<evidence type="ECO:0000256" key="1">
    <source>
        <dbReference type="ARBA" id="ARBA00022729"/>
    </source>
</evidence>
<comment type="caution">
    <text evidence="2">The sequence shown here is derived from an EMBL/GenBank/DDBJ whole genome shotgun (WGS) entry which is preliminary data.</text>
</comment>
<evidence type="ECO:0000313" key="2">
    <source>
        <dbReference type="EMBL" id="MBC8576104.1"/>
    </source>
</evidence>
<dbReference type="Proteomes" id="UP000658131">
    <property type="component" value="Unassembled WGS sequence"/>
</dbReference>
<proteinExistence type="predicted"/>
<organism evidence="2 3">
    <name type="scientific">Yanshouia hominis</name>
    <dbReference type="NCBI Taxonomy" id="2763673"/>
    <lineage>
        <taxon>Bacteria</taxon>
        <taxon>Bacillati</taxon>
        <taxon>Bacillota</taxon>
        <taxon>Clostridia</taxon>
        <taxon>Eubacteriales</taxon>
        <taxon>Oscillospiraceae</taxon>
        <taxon>Yanshouia</taxon>
    </lineage>
</organism>
<dbReference type="Gene3D" id="3.40.190.10">
    <property type="entry name" value="Periplasmic binding protein-like II"/>
    <property type="match status" value="1"/>
</dbReference>
<dbReference type="Pfam" id="PF13416">
    <property type="entry name" value="SBP_bac_8"/>
    <property type="match status" value="1"/>
</dbReference>
<dbReference type="PANTHER" id="PTHR30006">
    <property type="entry name" value="THIAMINE-BINDING PERIPLASMIC PROTEIN-RELATED"/>
    <property type="match status" value="1"/>
</dbReference>
<reference evidence="2 3" key="1">
    <citation type="submission" date="2020-08" db="EMBL/GenBank/DDBJ databases">
        <title>Genome public.</title>
        <authorList>
            <person name="Liu C."/>
            <person name="Sun Q."/>
        </authorList>
    </citation>
    <scope>NUCLEOTIDE SEQUENCE [LARGE SCALE GENOMIC DNA]</scope>
    <source>
        <strain evidence="2 3">BX1</strain>
    </source>
</reference>
<gene>
    <name evidence="2" type="ORF">H8717_06745</name>
</gene>
<dbReference type="InterPro" id="IPR006059">
    <property type="entry name" value="SBP"/>
</dbReference>
<sequence length="133" mass="14607">MQFKANKDVLQWIATGEILAGPVLDYMVTDMKKQGFPVDFVIPTEGAVAVASPIAILNDCKSPELAALFIEYTLSQEGQELLVSMNTTPVRKGIETPDDVLSLDDITVMAENKEYLSGNTSEIKETFQSIFSE</sequence>
<keyword evidence="1" id="KW-0732">Signal</keyword>
<dbReference type="SUPFAM" id="SSF53850">
    <property type="entry name" value="Periplasmic binding protein-like II"/>
    <property type="match status" value="1"/>
</dbReference>
<dbReference type="EMBL" id="JACRTB010000008">
    <property type="protein sequence ID" value="MBC8576104.1"/>
    <property type="molecule type" value="Genomic_DNA"/>
</dbReference>
<accession>A0ABR7NIG8</accession>
<name>A0ABR7NIG8_9FIRM</name>